<evidence type="ECO:0000256" key="4">
    <source>
        <dbReference type="SAM" id="Phobius"/>
    </source>
</evidence>
<protein>
    <submittedName>
        <fullName evidence="5">ABC transporter permease</fullName>
    </submittedName>
</protein>
<feature type="transmembrane region" description="Helical" evidence="4">
    <location>
        <begin position="149"/>
        <end position="173"/>
    </location>
</feature>
<dbReference type="PANTHER" id="PTHR30413:SF8">
    <property type="entry name" value="TRANSPORT PERMEASE PROTEIN"/>
    <property type="match status" value="1"/>
</dbReference>
<organism evidence="5 6">
    <name type="scientific">Thioclava nitratireducens</name>
    <dbReference type="NCBI Taxonomy" id="1915078"/>
    <lineage>
        <taxon>Bacteria</taxon>
        <taxon>Pseudomonadati</taxon>
        <taxon>Pseudomonadota</taxon>
        <taxon>Alphaproteobacteria</taxon>
        <taxon>Rhodobacterales</taxon>
        <taxon>Paracoccaceae</taxon>
        <taxon>Thioclava</taxon>
    </lineage>
</organism>
<evidence type="ECO:0000313" key="6">
    <source>
        <dbReference type="Proteomes" id="UP000185622"/>
    </source>
</evidence>
<feature type="transmembrane region" description="Helical" evidence="4">
    <location>
        <begin position="115"/>
        <end position="137"/>
    </location>
</feature>
<sequence length="273" mass="30593">MFRPETKATKLGTTFSLLELIYHATVRNLRKTHGNALIGLLLNMVQTMMLVISFYVMFSILGMRSSSVRGDFLLYIMTGIFLYMTHTKTLGAVFGSEGPTSAMMKHAPMTTAVSISAAALSALYIQVLSMVTVLYIYHAAFKPIEIYDWVGAFGMVLLAWFTGLAVGVVLLAAKPWAPEVVGVIQQVYTRANMIASGKMFLANNLPHKMLILFNWNPLFHTIDQARGFTFINYNPHFSNWEYPLYVGLAILMIGLLGEFYTRQYASISWGARR</sequence>
<comment type="subcellular location">
    <subcellularLocation>
        <location evidence="1">Cell inner membrane</location>
        <topology evidence="1">Multi-pass membrane protein</topology>
    </subcellularLocation>
</comment>
<feature type="transmembrane region" description="Helical" evidence="4">
    <location>
        <begin position="242"/>
        <end position="260"/>
    </location>
</feature>
<feature type="transmembrane region" description="Helical" evidence="4">
    <location>
        <begin position="72"/>
        <end position="95"/>
    </location>
</feature>
<evidence type="ECO:0000313" key="5">
    <source>
        <dbReference type="EMBL" id="AQS46638.1"/>
    </source>
</evidence>
<keyword evidence="6" id="KW-1185">Reference proteome</keyword>
<accession>A0ABM6ID90</accession>
<dbReference type="Proteomes" id="UP000185622">
    <property type="component" value="Chromosome"/>
</dbReference>
<dbReference type="EMBL" id="CP019437">
    <property type="protein sequence ID" value="AQS46638.1"/>
    <property type="molecule type" value="Genomic_DNA"/>
</dbReference>
<name>A0ABM6ID90_9RHOB</name>
<evidence type="ECO:0000256" key="3">
    <source>
        <dbReference type="ARBA" id="ARBA00022448"/>
    </source>
</evidence>
<dbReference type="PANTHER" id="PTHR30413">
    <property type="entry name" value="INNER MEMBRANE TRANSPORT PERMEASE"/>
    <property type="match status" value="1"/>
</dbReference>
<proteinExistence type="inferred from homology"/>
<comment type="similarity">
    <text evidence="2">Belongs to the ABC-2 integral membrane protein family.</text>
</comment>
<reference evidence="5 6" key="1">
    <citation type="submission" date="2017-01" db="EMBL/GenBank/DDBJ databases">
        <title>The complete genome sequence of a sulfur-oxidizing marine bacterium Thioclava sp. 25B10_4T.</title>
        <authorList>
            <person name="Liu Y."/>
            <person name="Lai Q."/>
            <person name="Shao Z."/>
        </authorList>
    </citation>
    <scope>NUCLEOTIDE SEQUENCE [LARGE SCALE GENOMIC DNA]</scope>
    <source>
        <strain evidence="5 6">25B10_4</strain>
    </source>
</reference>
<keyword evidence="3" id="KW-0813">Transport</keyword>
<feature type="transmembrane region" description="Helical" evidence="4">
    <location>
        <begin position="36"/>
        <end position="60"/>
    </location>
</feature>
<keyword evidence="4" id="KW-0472">Membrane</keyword>
<keyword evidence="4" id="KW-1133">Transmembrane helix</keyword>
<dbReference type="RefSeq" id="WP_075775195.1">
    <property type="nucleotide sequence ID" value="NZ_CP019437.1"/>
</dbReference>
<gene>
    <name evidence="5" type="ORF">BMG03_01580</name>
</gene>
<evidence type="ECO:0000256" key="1">
    <source>
        <dbReference type="ARBA" id="ARBA00004429"/>
    </source>
</evidence>
<evidence type="ECO:0000256" key="2">
    <source>
        <dbReference type="ARBA" id="ARBA00007783"/>
    </source>
</evidence>
<keyword evidence="4" id="KW-0812">Transmembrane</keyword>